<protein>
    <submittedName>
        <fullName evidence="1">Uncharacterized protein</fullName>
    </submittedName>
</protein>
<reference evidence="1 2" key="1">
    <citation type="submission" date="2020-08" db="EMBL/GenBank/DDBJ databases">
        <title>Oceanospirillum sp. nov. isolated from marine sediment.</title>
        <authorList>
            <person name="Ji X."/>
        </authorList>
    </citation>
    <scope>NUCLEOTIDE SEQUENCE [LARGE SCALE GENOMIC DNA]</scope>
    <source>
        <strain evidence="1 2">D5</strain>
    </source>
</reference>
<comment type="caution">
    <text evidence="1">The sequence shown here is derived from an EMBL/GenBank/DDBJ whole genome shotgun (WGS) entry which is preliminary data.</text>
</comment>
<organism evidence="1 2">
    <name type="scientific">Oceanospirillum sediminis</name>
    <dbReference type="NCBI Taxonomy" id="2760088"/>
    <lineage>
        <taxon>Bacteria</taxon>
        <taxon>Pseudomonadati</taxon>
        <taxon>Pseudomonadota</taxon>
        <taxon>Gammaproteobacteria</taxon>
        <taxon>Oceanospirillales</taxon>
        <taxon>Oceanospirillaceae</taxon>
        <taxon>Oceanospirillum</taxon>
    </lineage>
</organism>
<dbReference type="Proteomes" id="UP000565262">
    <property type="component" value="Unassembled WGS sequence"/>
</dbReference>
<dbReference type="RefSeq" id="WP_182809343.1">
    <property type="nucleotide sequence ID" value="NZ_JACJFM010000016.1"/>
</dbReference>
<keyword evidence="2" id="KW-1185">Reference proteome</keyword>
<accession>A0A839IQN3</accession>
<dbReference type="AlphaFoldDB" id="A0A839IQN3"/>
<proteinExistence type="predicted"/>
<dbReference type="EMBL" id="JACJFM010000016">
    <property type="protein sequence ID" value="MBB1487565.1"/>
    <property type="molecule type" value="Genomic_DNA"/>
</dbReference>
<sequence length="194" mass="22339">MPFIRILSVILLCATINACSTREATEQFRGSTSQRLLTYSINNLMAQLPEEDFKPFAGQPVYVRSHFIEASQTLNYTTQRLYLELTSRLHLNLVDSPEKARYELDFFFTSLGTDNDVFGLTIPVFWVGGEQPSLDILAVRMYHGVSEMYYYSKDKKTGIVTPYSRILNRTRTDRFATPFFSFPVDDLDEKSLLD</sequence>
<evidence type="ECO:0000313" key="2">
    <source>
        <dbReference type="Proteomes" id="UP000565262"/>
    </source>
</evidence>
<gene>
    <name evidence="1" type="ORF">H4O21_13190</name>
</gene>
<evidence type="ECO:0000313" key="1">
    <source>
        <dbReference type="EMBL" id="MBB1487565.1"/>
    </source>
</evidence>
<name>A0A839IQN3_9GAMM</name>